<dbReference type="InterPro" id="IPR045853">
    <property type="entry name" value="Pep_chain_release_fac_I_sf"/>
</dbReference>
<dbReference type="Pfam" id="PF00472">
    <property type="entry name" value="RF-1"/>
    <property type="match status" value="1"/>
</dbReference>
<dbReference type="Gene3D" id="6.10.140.1950">
    <property type="match status" value="1"/>
</dbReference>
<dbReference type="SUPFAM" id="SSF75620">
    <property type="entry name" value="Release factor"/>
    <property type="match status" value="1"/>
</dbReference>
<dbReference type="HOGENOM" id="CLU_036856_0_1_1"/>
<dbReference type="InterPro" id="IPR005139">
    <property type="entry name" value="PCRF"/>
</dbReference>
<proteinExistence type="inferred from homology"/>
<protein>
    <recommendedName>
        <fullName evidence="4">Peptide chain release factor 1, mitochondrial</fullName>
    </recommendedName>
</protein>
<dbReference type="STRING" id="322104.A3LTN5"/>
<dbReference type="Proteomes" id="UP000002258">
    <property type="component" value="Chromosome 4"/>
</dbReference>
<keyword evidence="2" id="KW-0488">Methylation</keyword>
<dbReference type="InterPro" id="IPR000352">
    <property type="entry name" value="Pep_chain_release_fac_I"/>
</dbReference>
<dbReference type="FunCoup" id="A3LTN5">
    <property type="interactions" value="733"/>
</dbReference>
<dbReference type="PANTHER" id="PTHR43804">
    <property type="entry name" value="LD18447P"/>
    <property type="match status" value="1"/>
</dbReference>
<organism evidence="7 8">
    <name type="scientific">Scheffersomyces stipitis (strain ATCC 58785 / CBS 6054 / NBRC 10063 / NRRL Y-11545)</name>
    <name type="common">Yeast</name>
    <name type="synonym">Pichia stipitis</name>
    <dbReference type="NCBI Taxonomy" id="322104"/>
    <lineage>
        <taxon>Eukaryota</taxon>
        <taxon>Fungi</taxon>
        <taxon>Dikarya</taxon>
        <taxon>Ascomycota</taxon>
        <taxon>Saccharomycotina</taxon>
        <taxon>Pichiomycetes</taxon>
        <taxon>Debaryomycetaceae</taxon>
        <taxon>Scheffersomyces</taxon>
    </lineage>
</organism>
<feature type="non-terminal residue" evidence="7">
    <location>
        <position position="1"/>
    </location>
</feature>
<evidence type="ECO:0000256" key="5">
    <source>
        <dbReference type="SAM" id="Coils"/>
    </source>
</evidence>
<sequence length="376" mass="42501">QIPKVHPLLLERAEVMKQEFDLVEEKMSSGDFDQELSIKFSNLSVILENYEKYTSDLSTFEELKSIIVEPNQDPEFLEEAISEANVTIPHLEKSISTLQSRLLPPMKFSDKPAILEMRPGVGGSEASLFAGDLMQMYINFANHMRWKYTIVSKSEGNGGFVNEVIMSIDTPGSYNVLRHESGVHRVQRIPSTESKGRIHTSTAAIVVLPKMSDGNESSLKEDERQFAPGEVRIDTMRAGGKGGQHVNTTDSAVRLVHIPTGVTVMQQDERSQPKNKAKAFSILRARLAALERDKEFAEQRKMRTDQVTTTDRSDKIRTYNYPQNRVTDHRCGFSLHDLTGCMAGNRLMDIIEKVEEHEFESRLRDLIEESAVNSKK</sequence>
<keyword evidence="3" id="KW-0648">Protein biosynthesis</keyword>
<dbReference type="OMA" id="DHRVGFK"/>
<dbReference type="GO" id="GO:0070126">
    <property type="term" value="P:mitochondrial translational termination"/>
    <property type="evidence" value="ECO:0007669"/>
    <property type="project" value="EnsemblFungi"/>
</dbReference>
<dbReference type="Gene3D" id="3.30.70.1660">
    <property type="match status" value="1"/>
</dbReference>
<evidence type="ECO:0000256" key="3">
    <source>
        <dbReference type="ARBA" id="ARBA00022917"/>
    </source>
</evidence>
<dbReference type="PANTHER" id="PTHR43804:SF7">
    <property type="entry name" value="LD18447P"/>
    <property type="match status" value="1"/>
</dbReference>
<feature type="coiled-coil region" evidence="5">
    <location>
        <begin position="280"/>
        <end position="307"/>
    </location>
</feature>
<evidence type="ECO:0000259" key="6">
    <source>
        <dbReference type="PROSITE" id="PS00745"/>
    </source>
</evidence>
<dbReference type="InterPro" id="IPR050057">
    <property type="entry name" value="Prokaryotic/Mito_RF"/>
</dbReference>
<accession>A3LTN5</accession>
<name>A3LTN5_PICST</name>
<evidence type="ECO:0000256" key="1">
    <source>
        <dbReference type="ARBA" id="ARBA00010835"/>
    </source>
</evidence>
<evidence type="ECO:0000313" key="8">
    <source>
        <dbReference type="Proteomes" id="UP000002258"/>
    </source>
</evidence>
<dbReference type="SMART" id="SM00937">
    <property type="entry name" value="PCRF"/>
    <property type="match status" value="1"/>
</dbReference>
<dbReference type="OrthoDB" id="2019491at2759"/>
<dbReference type="Pfam" id="PF03462">
    <property type="entry name" value="PCRF"/>
    <property type="match status" value="1"/>
</dbReference>
<evidence type="ECO:0000256" key="2">
    <source>
        <dbReference type="ARBA" id="ARBA00022481"/>
    </source>
</evidence>
<evidence type="ECO:0000313" key="7">
    <source>
        <dbReference type="EMBL" id="ABN66446.2"/>
    </source>
</evidence>
<dbReference type="PROSITE" id="PS00745">
    <property type="entry name" value="RF_PROK_I"/>
    <property type="match status" value="1"/>
</dbReference>
<feature type="domain" description="Prokaryotic-type class I peptide chain release factors" evidence="6">
    <location>
        <begin position="237"/>
        <end position="253"/>
    </location>
</feature>
<keyword evidence="5" id="KW-0175">Coiled coil</keyword>
<dbReference type="GO" id="GO:0005743">
    <property type="term" value="C:mitochondrial inner membrane"/>
    <property type="evidence" value="ECO:0007669"/>
    <property type="project" value="EnsemblFungi"/>
</dbReference>
<comment type="similarity">
    <text evidence="1">Belongs to the prokaryotic/mitochondrial release factor family.</text>
</comment>
<dbReference type="RefSeq" id="XP_001384475.2">
    <property type="nucleotide sequence ID" value="XM_001384438.1"/>
</dbReference>
<dbReference type="AlphaFoldDB" id="A3LTN5"/>
<reference evidence="7 8" key="1">
    <citation type="journal article" date="2007" name="Nat. Biotechnol.">
        <title>Genome sequence of the lignocellulose-bioconverting and xylose-fermenting yeast Pichia stipitis.</title>
        <authorList>
            <person name="Jeffries T.W."/>
            <person name="Grigoriev I.V."/>
            <person name="Grimwood J."/>
            <person name="Laplaza J.M."/>
            <person name="Aerts A."/>
            <person name="Salamov A."/>
            <person name="Schmutz J."/>
            <person name="Lindquist E."/>
            <person name="Dehal P."/>
            <person name="Shapiro H."/>
            <person name="Jin Y.S."/>
            <person name="Passoth V."/>
            <person name="Richardson P.M."/>
        </authorList>
    </citation>
    <scope>NUCLEOTIDE SEQUENCE [LARGE SCALE GENOMIC DNA]</scope>
    <source>
        <strain evidence="8">ATCC 58785 / CBS 6054 / NBRC 10063 / NRRL Y-11545</strain>
    </source>
</reference>
<dbReference type="FunFam" id="3.30.160.20:FF:000004">
    <property type="entry name" value="Peptide chain release factor 1"/>
    <property type="match status" value="1"/>
</dbReference>
<dbReference type="KEGG" id="pic:PICST_58482"/>
<dbReference type="GeneID" id="4839021"/>
<dbReference type="InParanoid" id="A3LTN5"/>
<gene>
    <name evidence="7" type="ORF">PICST_58482</name>
</gene>
<dbReference type="eggNOG" id="KOG2726">
    <property type="taxonomic scope" value="Eukaryota"/>
</dbReference>
<dbReference type="EMBL" id="CP000498">
    <property type="protein sequence ID" value="ABN66446.2"/>
    <property type="molecule type" value="Genomic_DNA"/>
</dbReference>
<dbReference type="GO" id="GO:0003747">
    <property type="term" value="F:translation release factor activity"/>
    <property type="evidence" value="ECO:0007669"/>
    <property type="project" value="EnsemblFungi"/>
</dbReference>
<keyword evidence="8" id="KW-1185">Reference proteome</keyword>
<dbReference type="Gene3D" id="3.30.160.20">
    <property type="match status" value="1"/>
</dbReference>
<evidence type="ECO:0000256" key="4">
    <source>
        <dbReference type="ARBA" id="ARBA00067174"/>
    </source>
</evidence>